<evidence type="ECO:0000259" key="4">
    <source>
        <dbReference type="Pfam" id="PF00347"/>
    </source>
</evidence>
<protein>
    <submittedName>
        <fullName evidence="5">60S ribosomal protein L9-1</fullName>
    </submittedName>
</protein>
<gene>
    <name evidence="5" type="primary">rpl9</name>
</gene>
<dbReference type="InterPro" id="IPR020040">
    <property type="entry name" value="Ribosomal_uL6_a/b-dom"/>
</dbReference>
<evidence type="ECO:0000256" key="3">
    <source>
        <dbReference type="ARBA" id="ARBA00023274"/>
    </source>
</evidence>
<keyword evidence="2 5" id="KW-0689">Ribosomal protein</keyword>
<dbReference type="PANTHER" id="PTHR11655">
    <property type="entry name" value="60S/50S RIBOSOMAL PROTEIN L6/L9"/>
    <property type="match status" value="1"/>
</dbReference>
<dbReference type="InterPro" id="IPR036789">
    <property type="entry name" value="Ribosomal_uL6-like_a/b-dom_sf"/>
</dbReference>
<feature type="domain" description="Large ribosomal subunit protein uL6 alpha-beta" evidence="4">
    <location>
        <begin position="99"/>
        <end position="177"/>
    </location>
</feature>
<dbReference type="GO" id="GO:0022625">
    <property type="term" value="C:cytosolic large ribosomal subunit"/>
    <property type="evidence" value="ECO:0007669"/>
    <property type="project" value="TreeGrafter"/>
</dbReference>
<dbReference type="PANTHER" id="PTHR11655:SF16">
    <property type="entry name" value="60S RIBOSOMAL PROTEIN L9"/>
    <property type="match status" value="1"/>
</dbReference>
<evidence type="ECO:0000256" key="2">
    <source>
        <dbReference type="ARBA" id="ARBA00022980"/>
    </source>
</evidence>
<evidence type="ECO:0000256" key="1">
    <source>
        <dbReference type="ARBA" id="ARBA00009356"/>
    </source>
</evidence>
<proteinExistence type="evidence at transcript level"/>
<sequence length="191" mass="21623">MRTVRSSLDVVIPDGVDATIKGRTVTVKGPRGTLSKSFRHLRFLDFIPLNKGKKIRVQVWFGNRRQLACIRTVCAHIKNLITGVTKGYVYKMRLVYAHFPINATIDDDGSMIELRNFLGEKITRRVAMEEGVKVERSNVKDEIILSGNDIEAVSRSAALIYTKCLVRHKDVRKFLDGVYVSETCHVEGDDE</sequence>
<dbReference type="Pfam" id="PF00347">
    <property type="entry name" value="Ribosomal_L6"/>
    <property type="match status" value="2"/>
</dbReference>
<organism evidence="5">
    <name type="scientific">Stygiella incarcerata</name>
    <dbReference type="NCBI Taxonomy" id="1712417"/>
    <lineage>
        <taxon>Eukaryota</taxon>
        <taxon>Discoba</taxon>
        <taxon>Jakobida</taxon>
        <taxon>Andalucina</taxon>
        <taxon>Stygiellidae</taxon>
        <taxon>Stygiella</taxon>
    </lineage>
</organism>
<dbReference type="FunFam" id="3.90.930.12:FF:000004">
    <property type="entry name" value="60S ribosomal protein L9"/>
    <property type="match status" value="1"/>
</dbReference>
<dbReference type="SUPFAM" id="SSF56053">
    <property type="entry name" value="Ribosomal protein L6"/>
    <property type="match status" value="2"/>
</dbReference>
<dbReference type="AlphaFoldDB" id="A0A192ZIR6"/>
<dbReference type="EMBL" id="KX235477">
    <property type="protein sequence ID" value="ANM86206.1"/>
    <property type="molecule type" value="mRNA"/>
</dbReference>
<dbReference type="GO" id="GO:0019843">
    <property type="term" value="F:rRNA binding"/>
    <property type="evidence" value="ECO:0007669"/>
    <property type="project" value="InterPro"/>
</dbReference>
<dbReference type="InterPro" id="IPR000702">
    <property type="entry name" value="Ribosomal_uL6-like"/>
</dbReference>
<dbReference type="PIRSF" id="PIRSF002162">
    <property type="entry name" value="Ribosomal_L6"/>
    <property type="match status" value="1"/>
</dbReference>
<feature type="domain" description="Large ribosomal subunit protein uL6 alpha-beta" evidence="4">
    <location>
        <begin position="12"/>
        <end position="87"/>
    </location>
</feature>
<comment type="similarity">
    <text evidence="1">Belongs to the universal ribosomal protein uL6 family.</text>
</comment>
<name>A0A192ZIR6_9EUKA</name>
<dbReference type="GO" id="GO:0002181">
    <property type="term" value="P:cytoplasmic translation"/>
    <property type="evidence" value="ECO:0007669"/>
    <property type="project" value="TreeGrafter"/>
</dbReference>
<evidence type="ECO:0000313" key="5">
    <source>
        <dbReference type="EMBL" id="ANM86206.1"/>
    </source>
</evidence>
<dbReference type="Gene3D" id="3.90.930.12">
    <property type="entry name" value="Ribosomal protein L6, alpha-beta domain"/>
    <property type="match status" value="2"/>
</dbReference>
<dbReference type="FunFam" id="3.90.930.12:FF:000003">
    <property type="entry name" value="60S ribosomal protein L9"/>
    <property type="match status" value="1"/>
</dbReference>
<reference evidence="5" key="1">
    <citation type="submission" date="2016-05" db="EMBL/GenBank/DDBJ databases">
        <title>Novel hydrogenosomes in the microaerophilic jakobid Stygiella incarcerata.</title>
        <authorList>
            <person name="Leger M.M."/>
            <person name="Eme L."/>
            <person name="Hug L.A."/>
            <person name="Roger A.J."/>
        </authorList>
    </citation>
    <scope>NUCLEOTIDE SEQUENCE</scope>
</reference>
<accession>A0A192ZIR6</accession>
<keyword evidence="3" id="KW-0687">Ribonucleoprotein</keyword>
<dbReference type="GO" id="GO:0003735">
    <property type="term" value="F:structural constituent of ribosome"/>
    <property type="evidence" value="ECO:0007669"/>
    <property type="project" value="InterPro"/>
</dbReference>